<reference evidence="1 2" key="1">
    <citation type="journal article" date="2024" name="Nat. Commun.">
        <title>Phylogenomics reveals the evolutionary origins of lichenization in chlorophyte algae.</title>
        <authorList>
            <person name="Puginier C."/>
            <person name="Libourel C."/>
            <person name="Otte J."/>
            <person name="Skaloud P."/>
            <person name="Haon M."/>
            <person name="Grisel S."/>
            <person name="Petersen M."/>
            <person name="Berrin J.G."/>
            <person name="Delaux P.M."/>
            <person name="Dal Grande F."/>
            <person name="Keller J."/>
        </authorList>
    </citation>
    <scope>NUCLEOTIDE SEQUENCE [LARGE SCALE GENOMIC DNA]</scope>
    <source>
        <strain evidence="1 2">SAG 245.80</strain>
    </source>
</reference>
<name>A0AAW1R1A7_9CHLO</name>
<sequence length="75" mass="8917">MIEAEVINDQEEAAAKTLQRLNRIDHLDRDATKNRKRKTPSKQRVIDALYTKKRMQKARFAAYLNLIEERKQQGY</sequence>
<evidence type="ECO:0008006" key="3">
    <source>
        <dbReference type="Google" id="ProtNLM"/>
    </source>
</evidence>
<proteinExistence type="predicted"/>
<organism evidence="1 2">
    <name type="scientific">Elliptochloris bilobata</name>
    <dbReference type="NCBI Taxonomy" id="381761"/>
    <lineage>
        <taxon>Eukaryota</taxon>
        <taxon>Viridiplantae</taxon>
        <taxon>Chlorophyta</taxon>
        <taxon>core chlorophytes</taxon>
        <taxon>Trebouxiophyceae</taxon>
        <taxon>Trebouxiophyceae incertae sedis</taxon>
        <taxon>Elliptochloris clade</taxon>
        <taxon>Elliptochloris</taxon>
    </lineage>
</organism>
<protein>
    <recommendedName>
        <fullName evidence="3">Ribosomal protein S15</fullName>
    </recommendedName>
</protein>
<comment type="caution">
    <text evidence="1">The sequence shown here is derived from an EMBL/GenBank/DDBJ whole genome shotgun (WGS) entry which is preliminary data.</text>
</comment>
<keyword evidence="2" id="KW-1185">Reference proteome</keyword>
<evidence type="ECO:0000313" key="2">
    <source>
        <dbReference type="Proteomes" id="UP001445335"/>
    </source>
</evidence>
<dbReference type="Proteomes" id="UP001445335">
    <property type="component" value="Unassembled WGS sequence"/>
</dbReference>
<gene>
    <name evidence="1" type="ORF">WJX81_002706</name>
</gene>
<evidence type="ECO:0000313" key="1">
    <source>
        <dbReference type="EMBL" id="KAK9827598.1"/>
    </source>
</evidence>
<dbReference type="AlphaFoldDB" id="A0AAW1R1A7"/>
<accession>A0AAW1R1A7</accession>
<dbReference type="EMBL" id="JALJOU010000057">
    <property type="protein sequence ID" value="KAK9827598.1"/>
    <property type="molecule type" value="Genomic_DNA"/>
</dbReference>